<evidence type="ECO:0000256" key="3">
    <source>
        <dbReference type="ARBA" id="ARBA00023163"/>
    </source>
</evidence>
<name>A0A3A9YHG2_9ACTN</name>
<evidence type="ECO:0000313" key="8">
    <source>
        <dbReference type="Proteomes" id="UP000271548"/>
    </source>
</evidence>
<evidence type="ECO:0000256" key="4">
    <source>
        <dbReference type="PROSITE-ProRule" id="PRU00335"/>
    </source>
</evidence>
<sequence length="214" mass="23749">MCTRVQIRAILALMSRPRGFVEADVLERAMQYFWTNGYEATSMSALTGHLGLHPGSLYRTFTDKHTLFLRALEHYRDTHTRQLAPTLLAGGPVLPRIRKVLIDYLDAAADESVPRGCIAVNTVGERLPRDEAAGRIVQEILALVEDGFRQGLEAAARHGEIPADTDVATEATMLMTLLQGLQVVVKAERDPRRLTRMIDAALTRLAEPVRHVDA</sequence>
<reference evidence="8 9" key="1">
    <citation type="submission" date="2018-09" db="EMBL/GenBank/DDBJ databases">
        <title>Micromonospora sp. nov. MS1-9, isolated from a root of Musa sp.</title>
        <authorList>
            <person name="Kuncharoen N."/>
            <person name="Kudo T."/>
            <person name="Ohkuma M."/>
            <person name="Yuki M."/>
            <person name="Tanasupawat S."/>
        </authorList>
    </citation>
    <scope>NUCLEOTIDE SEQUENCE [LARGE SCALE GENOMIC DNA]</scope>
    <source>
        <strain evidence="7 9">MS1-9</strain>
        <strain evidence="6 8">NGC1-4</strain>
    </source>
</reference>
<keyword evidence="3" id="KW-0804">Transcription</keyword>
<dbReference type="InterPro" id="IPR009057">
    <property type="entry name" value="Homeodomain-like_sf"/>
</dbReference>
<evidence type="ECO:0000256" key="2">
    <source>
        <dbReference type="ARBA" id="ARBA00023125"/>
    </source>
</evidence>
<evidence type="ECO:0000313" key="7">
    <source>
        <dbReference type="EMBL" id="RKN36558.1"/>
    </source>
</evidence>
<dbReference type="SUPFAM" id="SSF46689">
    <property type="entry name" value="Homeodomain-like"/>
    <property type="match status" value="1"/>
</dbReference>
<dbReference type="AlphaFoldDB" id="A0A3A9YHG2"/>
<dbReference type="SUPFAM" id="SSF48498">
    <property type="entry name" value="Tetracyclin repressor-like, C-terminal domain"/>
    <property type="match status" value="1"/>
</dbReference>
<dbReference type="Proteomes" id="UP000271548">
    <property type="component" value="Unassembled WGS sequence"/>
</dbReference>
<evidence type="ECO:0000313" key="6">
    <source>
        <dbReference type="EMBL" id="RKN21099.1"/>
    </source>
</evidence>
<dbReference type="InterPro" id="IPR001647">
    <property type="entry name" value="HTH_TetR"/>
</dbReference>
<feature type="domain" description="HTH tetR-type" evidence="5">
    <location>
        <begin position="19"/>
        <end position="79"/>
    </location>
</feature>
<dbReference type="EMBL" id="RAZT01000001">
    <property type="protein sequence ID" value="RKN36558.1"/>
    <property type="molecule type" value="Genomic_DNA"/>
</dbReference>
<keyword evidence="8" id="KW-1185">Reference proteome</keyword>
<feature type="DNA-binding region" description="H-T-H motif" evidence="4">
    <location>
        <begin position="42"/>
        <end position="61"/>
    </location>
</feature>
<dbReference type="Gene3D" id="1.10.357.10">
    <property type="entry name" value="Tetracycline Repressor, domain 2"/>
    <property type="match status" value="1"/>
</dbReference>
<evidence type="ECO:0000313" key="9">
    <source>
        <dbReference type="Proteomes" id="UP000275865"/>
    </source>
</evidence>
<dbReference type="Pfam" id="PF16925">
    <property type="entry name" value="TetR_C_13"/>
    <property type="match status" value="1"/>
</dbReference>
<organism evidence="7 9">
    <name type="scientific">Micromonospora musae</name>
    <dbReference type="NCBI Taxonomy" id="1894970"/>
    <lineage>
        <taxon>Bacteria</taxon>
        <taxon>Bacillati</taxon>
        <taxon>Actinomycetota</taxon>
        <taxon>Actinomycetes</taxon>
        <taxon>Micromonosporales</taxon>
        <taxon>Micromonosporaceae</taxon>
        <taxon>Micromonospora</taxon>
    </lineage>
</organism>
<dbReference type="Pfam" id="PF00440">
    <property type="entry name" value="TetR_N"/>
    <property type="match status" value="1"/>
</dbReference>
<proteinExistence type="predicted"/>
<protein>
    <submittedName>
        <fullName evidence="7">TetR/AcrR family transcriptional regulator</fullName>
    </submittedName>
</protein>
<comment type="caution">
    <text evidence="7">The sequence shown here is derived from an EMBL/GenBank/DDBJ whole genome shotgun (WGS) entry which is preliminary data.</text>
</comment>
<dbReference type="PROSITE" id="PS50977">
    <property type="entry name" value="HTH_TETR_2"/>
    <property type="match status" value="1"/>
</dbReference>
<accession>A0A3A9YHG2</accession>
<dbReference type="PANTHER" id="PTHR47506">
    <property type="entry name" value="TRANSCRIPTIONAL REGULATORY PROTEIN"/>
    <property type="match status" value="1"/>
</dbReference>
<dbReference type="GO" id="GO:0003677">
    <property type="term" value="F:DNA binding"/>
    <property type="evidence" value="ECO:0007669"/>
    <property type="project" value="UniProtKB-UniRule"/>
</dbReference>
<keyword evidence="1" id="KW-0805">Transcription regulation</keyword>
<keyword evidence="2 4" id="KW-0238">DNA-binding</keyword>
<gene>
    <name evidence="7" type="ORF">D7044_02680</name>
    <name evidence="6" type="ORF">D7147_09900</name>
</gene>
<dbReference type="Proteomes" id="UP000275865">
    <property type="component" value="Unassembled WGS sequence"/>
</dbReference>
<dbReference type="InterPro" id="IPR011075">
    <property type="entry name" value="TetR_C"/>
</dbReference>
<dbReference type="Gene3D" id="1.10.10.60">
    <property type="entry name" value="Homeodomain-like"/>
    <property type="match status" value="1"/>
</dbReference>
<dbReference type="EMBL" id="RAZS01000003">
    <property type="protein sequence ID" value="RKN21099.1"/>
    <property type="molecule type" value="Genomic_DNA"/>
</dbReference>
<evidence type="ECO:0000256" key="1">
    <source>
        <dbReference type="ARBA" id="ARBA00023015"/>
    </source>
</evidence>
<evidence type="ECO:0000259" key="5">
    <source>
        <dbReference type="PROSITE" id="PS50977"/>
    </source>
</evidence>
<dbReference type="PANTHER" id="PTHR47506:SF1">
    <property type="entry name" value="HTH-TYPE TRANSCRIPTIONAL REGULATOR YJDC"/>
    <property type="match status" value="1"/>
</dbReference>
<dbReference type="InterPro" id="IPR036271">
    <property type="entry name" value="Tet_transcr_reg_TetR-rel_C_sf"/>
</dbReference>